<protein>
    <submittedName>
        <fullName evidence="2">Uncharacterized protein</fullName>
    </submittedName>
</protein>
<dbReference type="KEGG" id="ftj:FTUN_8957"/>
<organism evidence="2 3">
    <name type="scientific">Frigoriglobus tundricola</name>
    <dbReference type="NCBI Taxonomy" id="2774151"/>
    <lineage>
        <taxon>Bacteria</taxon>
        <taxon>Pseudomonadati</taxon>
        <taxon>Planctomycetota</taxon>
        <taxon>Planctomycetia</taxon>
        <taxon>Gemmatales</taxon>
        <taxon>Gemmataceae</taxon>
        <taxon>Frigoriglobus</taxon>
    </lineage>
</organism>
<dbReference type="AlphaFoldDB" id="A0A6M5Z7U6"/>
<dbReference type="Proteomes" id="UP000503447">
    <property type="component" value="Chromosome"/>
</dbReference>
<feature type="region of interest" description="Disordered" evidence="1">
    <location>
        <begin position="35"/>
        <end position="74"/>
    </location>
</feature>
<evidence type="ECO:0000313" key="2">
    <source>
        <dbReference type="EMBL" id="QJX01313.1"/>
    </source>
</evidence>
<name>A0A6M5Z7U6_9BACT</name>
<evidence type="ECO:0000256" key="1">
    <source>
        <dbReference type="SAM" id="MobiDB-lite"/>
    </source>
</evidence>
<proteinExistence type="predicted"/>
<evidence type="ECO:0000313" key="3">
    <source>
        <dbReference type="Proteomes" id="UP000503447"/>
    </source>
</evidence>
<accession>A0A6M5Z7U6</accession>
<sequence>MGGATVRPPPLRIGKREPVRSVIYAPVSSLRVWAPSHDPQGLPAATPVRPDRAPGAIPPVPSRPLRRTAAARLG</sequence>
<reference evidence="3" key="1">
    <citation type="submission" date="2020-05" db="EMBL/GenBank/DDBJ databases">
        <title>Frigoriglobus tundricola gen. nov., sp. nov., a psychrotolerant cellulolytic planctomycete of the family Gemmataceae with two divergent copies of 16S rRNA gene.</title>
        <authorList>
            <person name="Kulichevskaya I.S."/>
            <person name="Ivanova A.A."/>
            <person name="Naumoff D.G."/>
            <person name="Beletsky A.V."/>
            <person name="Rijpstra W.I.C."/>
            <person name="Sinninghe Damste J.S."/>
            <person name="Mardanov A.V."/>
            <person name="Ravin N.V."/>
            <person name="Dedysh S.N."/>
        </authorList>
    </citation>
    <scope>NUCLEOTIDE SEQUENCE [LARGE SCALE GENOMIC DNA]</scope>
    <source>
        <strain evidence="3">PL17</strain>
    </source>
</reference>
<dbReference type="EMBL" id="CP053452">
    <property type="protein sequence ID" value="QJX01313.1"/>
    <property type="molecule type" value="Genomic_DNA"/>
</dbReference>
<keyword evidence="3" id="KW-1185">Reference proteome</keyword>
<gene>
    <name evidence="2" type="ORF">FTUN_8957</name>
</gene>